<dbReference type="EMBL" id="JBHUDC010000003">
    <property type="protein sequence ID" value="MFD1512945.1"/>
    <property type="molecule type" value="Genomic_DNA"/>
</dbReference>
<feature type="transmembrane region" description="Helical" evidence="1">
    <location>
        <begin position="253"/>
        <end position="274"/>
    </location>
</feature>
<feature type="transmembrane region" description="Helical" evidence="1">
    <location>
        <begin position="101"/>
        <end position="134"/>
    </location>
</feature>
<accession>A0ABD6ATS6</accession>
<dbReference type="GO" id="GO:0005886">
    <property type="term" value="C:plasma membrane"/>
    <property type="evidence" value="ECO:0007669"/>
    <property type="project" value="UniProtKB-SubCell"/>
</dbReference>
<keyword evidence="1" id="KW-0472">Membrane</keyword>
<dbReference type="AlphaFoldDB" id="A0ABD6ATS6"/>
<dbReference type="PANTHER" id="PTHR43471:SF1">
    <property type="entry name" value="ABC TRANSPORTER PERMEASE PROTEIN NOSY-RELATED"/>
    <property type="match status" value="1"/>
</dbReference>
<name>A0ABD6ATS6_9EURY</name>
<protein>
    <submittedName>
        <fullName evidence="2">ABC transporter permease</fullName>
    </submittedName>
</protein>
<keyword evidence="3" id="KW-1185">Reference proteome</keyword>
<feature type="transmembrane region" description="Helical" evidence="1">
    <location>
        <begin position="20"/>
        <end position="40"/>
    </location>
</feature>
<comment type="caution">
    <text evidence="2">The sequence shown here is derived from an EMBL/GenBank/DDBJ whole genome shotgun (WGS) entry which is preliminary data.</text>
</comment>
<dbReference type="RefSeq" id="WP_250872920.1">
    <property type="nucleotide sequence ID" value="NZ_JALXFV010000003.1"/>
</dbReference>
<gene>
    <name evidence="2" type="ORF">ACFSBT_06580</name>
</gene>
<evidence type="ECO:0000256" key="1">
    <source>
        <dbReference type="SAM" id="Phobius"/>
    </source>
</evidence>
<feature type="transmembrane region" description="Helical" evidence="1">
    <location>
        <begin position="140"/>
        <end position="165"/>
    </location>
</feature>
<feature type="transmembrane region" description="Helical" evidence="1">
    <location>
        <begin position="60"/>
        <end position="80"/>
    </location>
</feature>
<dbReference type="PANTHER" id="PTHR43471">
    <property type="entry name" value="ABC TRANSPORTER PERMEASE"/>
    <property type="match status" value="1"/>
</dbReference>
<keyword evidence="1" id="KW-0812">Transmembrane</keyword>
<keyword evidence="1" id="KW-1133">Transmembrane helix</keyword>
<evidence type="ECO:0000313" key="3">
    <source>
        <dbReference type="Proteomes" id="UP001597187"/>
    </source>
</evidence>
<dbReference type="Pfam" id="PF12679">
    <property type="entry name" value="ABC2_membrane_2"/>
    <property type="match status" value="1"/>
</dbReference>
<reference evidence="2 3" key="1">
    <citation type="journal article" date="2019" name="Int. J. Syst. Evol. Microbiol.">
        <title>The Global Catalogue of Microorganisms (GCM) 10K type strain sequencing project: providing services to taxonomists for standard genome sequencing and annotation.</title>
        <authorList>
            <consortium name="The Broad Institute Genomics Platform"/>
            <consortium name="The Broad Institute Genome Sequencing Center for Infectious Disease"/>
            <person name="Wu L."/>
            <person name="Ma J."/>
        </authorList>
    </citation>
    <scope>NUCLEOTIDE SEQUENCE [LARGE SCALE GENOMIC DNA]</scope>
    <source>
        <strain evidence="2 3">CGMCC 1.12563</strain>
    </source>
</reference>
<dbReference type="Proteomes" id="UP001597187">
    <property type="component" value="Unassembled WGS sequence"/>
</dbReference>
<organism evidence="2 3">
    <name type="scientific">Halomarina rubra</name>
    <dbReference type="NCBI Taxonomy" id="2071873"/>
    <lineage>
        <taxon>Archaea</taxon>
        <taxon>Methanobacteriati</taxon>
        <taxon>Methanobacteriota</taxon>
        <taxon>Stenosarchaea group</taxon>
        <taxon>Halobacteria</taxon>
        <taxon>Halobacteriales</taxon>
        <taxon>Natronomonadaceae</taxon>
        <taxon>Halomarina</taxon>
    </lineage>
</organism>
<proteinExistence type="predicted"/>
<evidence type="ECO:0000313" key="2">
    <source>
        <dbReference type="EMBL" id="MFD1512945.1"/>
    </source>
</evidence>
<sequence>MSLRAVARKEFHECRRSYTLLGLAGLYVLIAVFFAVIQWVPYPDMSREASTSTLALLNSLTQPGAAFVPLLGLLVGYHTIGGARESGSIRLTLSLPNTRRAVVFGTFLGRFAVVATVIALASAGIGIVALATYAYFDVEALVVNTAVSVLYGGVYVAIGIGFSAFTKSRFRALLGAAGLFWLFFIVWDAFMFLVQVLFIGPTLPEGSQLPGWMEYVWLLNPSSAIVYTRRTLLPEYHELVFTPRTSAAYLQDWVGVVVLFVWVVVPLVVGYVRFERIDLE</sequence>
<feature type="transmembrane region" description="Helical" evidence="1">
    <location>
        <begin position="172"/>
        <end position="199"/>
    </location>
</feature>